<dbReference type="SUPFAM" id="SSF52058">
    <property type="entry name" value="L domain-like"/>
    <property type="match status" value="1"/>
</dbReference>
<gene>
    <name evidence="1" type="ORF">MCHLO_13763</name>
</gene>
<dbReference type="InterPro" id="IPR032675">
    <property type="entry name" value="LRR_dom_sf"/>
</dbReference>
<accession>A0ABQ0M1K3</accession>
<protein>
    <recommendedName>
        <fullName evidence="3">F-box domain-containing protein</fullName>
    </recommendedName>
</protein>
<dbReference type="EMBL" id="DF849419">
    <property type="protein sequence ID" value="GAT57197.1"/>
    <property type="molecule type" value="Genomic_DNA"/>
</dbReference>
<dbReference type="Gene3D" id="3.80.10.10">
    <property type="entry name" value="Ribonuclease Inhibitor"/>
    <property type="match status" value="1"/>
</dbReference>
<dbReference type="Proteomes" id="UP000815677">
    <property type="component" value="Unassembled WGS sequence"/>
</dbReference>
<keyword evidence="2" id="KW-1185">Reference proteome</keyword>
<reference evidence="1" key="1">
    <citation type="submission" date="2014-09" db="EMBL/GenBank/DDBJ databases">
        <title>Genome sequence of the luminous mushroom Mycena chlorophos for searching fungal bioluminescence genes.</title>
        <authorList>
            <person name="Tanaka Y."/>
            <person name="Kasuga D."/>
            <person name="Oba Y."/>
            <person name="Hase S."/>
            <person name="Sato K."/>
            <person name="Oba Y."/>
            <person name="Sakakibara Y."/>
        </authorList>
    </citation>
    <scope>NUCLEOTIDE SEQUENCE</scope>
</reference>
<evidence type="ECO:0000313" key="1">
    <source>
        <dbReference type="EMBL" id="GAT57197.1"/>
    </source>
</evidence>
<evidence type="ECO:0008006" key="3">
    <source>
        <dbReference type="Google" id="ProtNLM"/>
    </source>
</evidence>
<organism evidence="1 2">
    <name type="scientific">Mycena chlorophos</name>
    <name type="common">Agaric fungus</name>
    <name type="synonym">Agaricus chlorophos</name>
    <dbReference type="NCBI Taxonomy" id="658473"/>
    <lineage>
        <taxon>Eukaryota</taxon>
        <taxon>Fungi</taxon>
        <taxon>Dikarya</taxon>
        <taxon>Basidiomycota</taxon>
        <taxon>Agaricomycotina</taxon>
        <taxon>Agaricomycetes</taxon>
        <taxon>Agaricomycetidae</taxon>
        <taxon>Agaricales</taxon>
        <taxon>Marasmiineae</taxon>
        <taxon>Mycenaceae</taxon>
        <taxon>Mycena</taxon>
    </lineage>
</organism>
<proteinExistence type="predicted"/>
<evidence type="ECO:0000313" key="2">
    <source>
        <dbReference type="Proteomes" id="UP000815677"/>
    </source>
</evidence>
<name>A0ABQ0M1K3_MYCCL</name>
<sequence>MLDVLPLELVVEIFRLCLPRGSYFSGYHYRREAPVLLTQICSSWRQIALSTPSLWSKLHVIFGVHPPRAEHLARLWLPRSDSYPLDLRIAFFLDNVKLHHQSALEHNLASFLQTIKEHAHHTRIFDLSALTLPELVRFEQEGMFFPMVESLRVAFDDWGLDDDEWPMMASFASARSLRKLHLESFPLSRLEAPLENITDVIAMSHNLQQTIYMLAHLPALEHMYLHSIAGPETHLPYFDAAIVLPRLSSFKMSCDFAQHLLPLLTLPALKELIVSRSDGLSCSLIESLLDRSLCSLKRLQLWPGTVQELPSVSAFKQSALMMLEELSIDCPEESSLRRFCDAYGTDATFMPKLRTLEFLCGSHPSAARAGACLERLGPAVAARMANNEPWPLRALKVTWLECEAISFHGTEFDPHLRRFLQNGELRGLFTALKARGVEVYIGETGNDRISWI</sequence>